<dbReference type="CDD" id="cd00161">
    <property type="entry name" value="beta-trefoil_Ricin-like"/>
    <property type="match status" value="1"/>
</dbReference>
<dbReference type="Pfam" id="PF00652">
    <property type="entry name" value="Ricin_B_lectin"/>
    <property type="match status" value="1"/>
</dbReference>
<keyword evidence="1" id="KW-0732">Signal</keyword>
<dbReference type="SMART" id="SM00458">
    <property type="entry name" value="RICIN"/>
    <property type="match status" value="1"/>
</dbReference>
<dbReference type="InterPro" id="IPR000772">
    <property type="entry name" value="Ricin_B_lectin"/>
</dbReference>
<dbReference type="SUPFAM" id="SSF50370">
    <property type="entry name" value="Ricin B-like lectins"/>
    <property type="match status" value="1"/>
</dbReference>
<reference evidence="3 4" key="1">
    <citation type="submission" date="2018-06" db="EMBL/GenBank/DDBJ databases">
        <title>A transcriptomic atlas of mushroom development highlights an independent origin of complex multicellularity.</title>
        <authorList>
            <consortium name="DOE Joint Genome Institute"/>
            <person name="Krizsan K."/>
            <person name="Almasi E."/>
            <person name="Merenyi Z."/>
            <person name="Sahu N."/>
            <person name="Viragh M."/>
            <person name="Koszo T."/>
            <person name="Mondo S."/>
            <person name="Kiss B."/>
            <person name="Balint B."/>
            <person name="Kues U."/>
            <person name="Barry K."/>
            <person name="Hegedus J.C."/>
            <person name="Henrissat B."/>
            <person name="Johnson J."/>
            <person name="Lipzen A."/>
            <person name="Ohm R."/>
            <person name="Nagy I."/>
            <person name="Pangilinan J."/>
            <person name="Yan J."/>
            <person name="Xiong Y."/>
            <person name="Grigoriev I.V."/>
            <person name="Hibbett D.S."/>
            <person name="Nagy L.G."/>
        </authorList>
    </citation>
    <scope>NUCLEOTIDE SEQUENCE [LARGE SCALE GENOMIC DNA]</scope>
    <source>
        <strain evidence="3 4">SZMC22713</strain>
    </source>
</reference>
<dbReference type="EMBL" id="ML170196">
    <property type="protein sequence ID" value="TDL19539.1"/>
    <property type="molecule type" value="Genomic_DNA"/>
</dbReference>
<accession>A0A4Y7PY59</accession>
<evidence type="ECO:0000256" key="1">
    <source>
        <dbReference type="SAM" id="SignalP"/>
    </source>
</evidence>
<proteinExistence type="predicted"/>
<dbReference type="InterPro" id="IPR035992">
    <property type="entry name" value="Ricin_B-like_lectins"/>
</dbReference>
<sequence length="407" mass="43079">MTFATLLALAASVAFVNAQTPSYLSPVLLEAGNNAGKCLTASSNTDGAAVAIQDCTGADSQKWTFTGGSVKIFGNTKCLDVKGGVNADGTKLQIWTCGSGNQNQQFYYTGDNRLAWTNHGKCTDLTGGSQTNGNVIQVWTCTGGNANQVWNAGYFHTQLPSKSENGQSGTNNCGTTNSQSSQCQTAWINDVDDFCLWAPPSVGTIGDTERVEVAYCTKTGRGSRTMPNGALTGVHFVKTPDYVQVTGVGDFTKINIPRGDAGGELDPHGADGNGNPVGGLVYGNSFGNALQYHEWTSFISDSEFCFRACTGPNAAKNCNHIYDVMGCFWNMPANYDSGVFESCQGNDDLPMGVYGTSTWFQGVNPTPPAHPAAASSQCRTVPTVTATPLKRRREVMKRAFAPAPAPL</sequence>
<dbReference type="AlphaFoldDB" id="A0A4Y7PY59"/>
<feature type="signal peptide" evidence="1">
    <location>
        <begin position="1"/>
        <end position="18"/>
    </location>
</feature>
<evidence type="ECO:0000313" key="4">
    <source>
        <dbReference type="Proteomes" id="UP000294933"/>
    </source>
</evidence>
<dbReference type="VEuPathDB" id="FungiDB:BD410DRAFT_805766"/>
<dbReference type="OrthoDB" id="2564904at2759"/>
<gene>
    <name evidence="3" type="ORF">BD410DRAFT_805766</name>
</gene>
<keyword evidence="4" id="KW-1185">Reference proteome</keyword>
<name>A0A4Y7PY59_9AGAM</name>
<protein>
    <submittedName>
        <fullName evidence="3">Macrofage activating glyco protein</fullName>
    </submittedName>
</protein>
<dbReference type="STRING" id="50990.A0A4Y7PY59"/>
<organism evidence="3 4">
    <name type="scientific">Rickenella mellea</name>
    <dbReference type="NCBI Taxonomy" id="50990"/>
    <lineage>
        <taxon>Eukaryota</taxon>
        <taxon>Fungi</taxon>
        <taxon>Dikarya</taxon>
        <taxon>Basidiomycota</taxon>
        <taxon>Agaricomycotina</taxon>
        <taxon>Agaricomycetes</taxon>
        <taxon>Hymenochaetales</taxon>
        <taxon>Rickenellaceae</taxon>
        <taxon>Rickenella</taxon>
    </lineage>
</organism>
<dbReference type="Gene3D" id="2.80.10.50">
    <property type="match status" value="1"/>
</dbReference>
<evidence type="ECO:0000313" key="3">
    <source>
        <dbReference type="EMBL" id="TDL19539.1"/>
    </source>
</evidence>
<dbReference type="PROSITE" id="PS50231">
    <property type="entry name" value="RICIN_B_LECTIN"/>
    <property type="match status" value="1"/>
</dbReference>
<evidence type="ECO:0000259" key="2">
    <source>
        <dbReference type="SMART" id="SM00458"/>
    </source>
</evidence>
<feature type="domain" description="Ricin B lectin" evidence="2">
    <location>
        <begin position="25"/>
        <end position="153"/>
    </location>
</feature>
<dbReference type="Proteomes" id="UP000294933">
    <property type="component" value="Unassembled WGS sequence"/>
</dbReference>
<feature type="chain" id="PRO_5021430067" evidence="1">
    <location>
        <begin position="19"/>
        <end position="407"/>
    </location>
</feature>